<dbReference type="PANTHER" id="PTHR24198:SF194">
    <property type="entry name" value="INVERSIN-A"/>
    <property type="match status" value="1"/>
</dbReference>
<dbReference type="SMART" id="SM00248">
    <property type="entry name" value="ANK"/>
    <property type="match status" value="6"/>
</dbReference>
<dbReference type="EMBL" id="HBGS01018798">
    <property type="protein sequence ID" value="CAD9405915.1"/>
    <property type="molecule type" value="Transcribed_RNA"/>
</dbReference>
<evidence type="ECO:0000256" key="3">
    <source>
        <dbReference type="PROSITE-ProRule" id="PRU00023"/>
    </source>
</evidence>
<dbReference type="Pfam" id="PF12796">
    <property type="entry name" value="Ank_2"/>
    <property type="match status" value="2"/>
</dbReference>
<dbReference type="Gene3D" id="1.25.40.20">
    <property type="entry name" value="Ankyrin repeat-containing domain"/>
    <property type="match status" value="2"/>
</dbReference>
<proteinExistence type="predicted"/>
<evidence type="ECO:0000313" key="4">
    <source>
        <dbReference type="EMBL" id="CAD9405915.1"/>
    </source>
</evidence>
<dbReference type="Pfam" id="PF13637">
    <property type="entry name" value="Ank_4"/>
    <property type="match status" value="1"/>
</dbReference>
<evidence type="ECO:0000256" key="2">
    <source>
        <dbReference type="ARBA" id="ARBA00023043"/>
    </source>
</evidence>
<dbReference type="InterPro" id="IPR036770">
    <property type="entry name" value="Ankyrin_rpt-contain_sf"/>
</dbReference>
<dbReference type="PROSITE" id="PS50297">
    <property type="entry name" value="ANK_REP_REGION"/>
    <property type="match status" value="3"/>
</dbReference>
<dbReference type="SUPFAM" id="SSF48403">
    <property type="entry name" value="Ankyrin repeat"/>
    <property type="match status" value="1"/>
</dbReference>
<dbReference type="InterPro" id="IPR002110">
    <property type="entry name" value="Ankyrin_rpt"/>
</dbReference>
<reference evidence="4" key="1">
    <citation type="submission" date="2021-01" db="EMBL/GenBank/DDBJ databases">
        <authorList>
            <person name="Corre E."/>
            <person name="Pelletier E."/>
            <person name="Niang G."/>
            <person name="Scheremetjew M."/>
            <person name="Finn R."/>
            <person name="Kale V."/>
            <person name="Holt S."/>
            <person name="Cochrane G."/>
            <person name="Meng A."/>
            <person name="Brown T."/>
            <person name="Cohen L."/>
        </authorList>
    </citation>
    <scope>NUCLEOTIDE SEQUENCE</scope>
    <source>
        <strain evidence="4">CCMP1381</strain>
    </source>
</reference>
<dbReference type="PROSITE" id="PS50088">
    <property type="entry name" value="ANK_REPEAT"/>
    <property type="match status" value="4"/>
</dbReference>
<dbReference type="AlphaFoldDB" id="A0A7S2BT43"/>
<organism evidence="4">
    <name type="scientific">Octactis speculum</name>
    <dbReference type="NCBI Taxonomy" id="3111310"/>
    <lineage>
        <taxon>Eukaryota</taxon>
        <taxon>Sar</taxon>
        <taxon>Stramenopiles</taxon>
        <taxon>Ochrophyta</taxon>
        <taxon>Dictyochophyceae</taxon>
        <taxon>Dictyochales</taxon>
        <taxon>Dictyochaceae</taxon>
        <taxon>Octactis</taxon>
    </lineage>
</organism>
<feature type="repeat" description="ANK" evidence="3">
    <location>
        <begin position="293"/>
        <end position="325"/>
    </location>
</feature>
<name>A0A7S2BT43_9STRA</name>
<feature type="repeat" description="ANK" evidence="3">
    <location>
        <begin position="119"/>
        <end position="141"/>
    </location>
</feature>
<gene>
    <name evidence="4" type="ORF">DSPE1174_LOCUS9828</name>
</gene>
<feature type="repeat" description="ANK" evidence="3">
    <location>
        <begin position="154"/>
        <end position="178"/>
    </location>
</feature>
<keyword evidence="2 3" id="KW-0040">ANK repeat</keyword>
<keyword evidence="1" id="KW-0677">Repeat</keyword>
<dbReference type="PANTHER" id="PTHR24198">
    <property type="entry name" value="ANKYRIN REPEAT AND PROTEIN KINASE DOMAIN-CONTAINING PROTEIN"/>
    <property type="match status" value="1"/>
</dbReference>
<sequence>MVCIRASTSKYYSASQRGCKRNVPTSSADELMIGSQLKLQKKRHHASPMVKRGVSAVSHSWRMDLQCQIDKEFNLYLITKMFMGCSNSLYVAAHSGNLEEIPYVTRLSYATINDPVNENGETLIYIAAKYGHIEVVKFLIRECRADVNKERTDNGGTPLITASQNGHLDIVKLLVCEGHANVNHATKDQRCTSLFMATLNGHLEVVRFLACEAGAVVDQATSNSCSPLHIAAQIGNLDIAKCLVNEAGATSCCQMFDGSTPLHIASFYGNFEVLMFLVRKGCGDTCMHQEDNAGNTPMRWVCQQGHLDICTRLLVHGVSVQMTDFIDRPALRGALLSWVDGQLAKHESFVNIVLASMRRGTTRISALDGFDHVKTLIADFADVQHGRELSSLRSIRPAIQRIHWKELEELAGCTY</sequence>
<feature type="repeat" description="ANK" evidence="3">
    <location>
        <begin position="257"/>
        <end position="281"/>
    </location>
</feature>
<evidence type="ECO:0000256" key="1">
    <source>
        <dbReference type="ARBA" id="ARBA00022737"/>
    </source>
</evidence>
<accession>A0A7S2BT43</accession>
<protein>
    <submittedName>
        <fullName evidence="4">Uncharacterized protein</fullName>
    </submittedName>
</protein>